<dbReference type="Proteomes" id="UP000605970">
    <property type="component" value="Unassembled WGS sequence"/>
</dbReference>
<organism evidence="3 4">
    <name type="scientific">Meloidogyne graminicola</name>
    <dbReference type="NCBI Taxonomy" id="189291"/>
    <lineage>
        <taxon>Eukaryota</taxon>
        <taxon>Metazoa</taxon>
        <taxon>Ecdysozoa</taxon>
        <taxon>Nematoda</taxon>
        <taxon>Chromadorea</taxon>
        <taxon>Rhabditida</taxon>
        <taxon>Tylenchina</taxon>
        <taxon>Tylenchomorpha</taxon>
        <taxon>Tylenchoidea</taxon>
        <taxon>Meloidogynidae</taxon>
        <taxon>Meloidogyninae</taxon>
        <taxon>Meloidogyne</taxon>
    </lineage>
</organism>
<comment type="caution">
    <text evidence="3">The sequence shown here is derived from an EMBL/GenBank/DDBJ whole genome shotgun (WGS) entry which is preliminary data.</text>
</comment>
<feature type="domain" description="PID" evidence="2">
    <location>
        <begin position="54"/>
        <end position="188"/>
    </location>
</feature>
<evidence type="ECO:0000313" key="4">
    <source>
        <dbReference type="Proteomes" id="UP000605970"/>
    </source>
</evidence>
<feature type="compositionally biased region" description="Polar residues" evidence="1">
    <location>
        <begin position="378"/>
        <end position="389"/>
    </location>
</feature>
<dbReference type="InterPro" id="IPR051133">
    <property type="entry name" value="Adapter_Engulfment-Domain"/>
</dbReference>
<feature type="region of interest" description="Disordered" evidence="1">
    <location>
        <begin position="364"/>
        <end position="389"/>
    </location>
</feature>
<dbReference type="PROSITE" id="PS01179">
    <property type="entry name" value="PID"/>
    <property type="match status" value="1"/>
</dbReference>
<dbReference type="AlphaFoldDB" id="A0A8S9ZT70"/>
<gene>
    <name evidence="3" type="ORF">Mgra_00004224</name>
</gene>
<dbReference type="SUPFAM" id="SSF50729">
    <property type="entry name" value="PH domain-like"/>
    <property type="match status" value="1"/>
</dbReference>
<dbReference type="Pfam" id="PF00640">
    <property type="entry name" value="PID"/>
    <property type="match status" value="1"/>
</dbReference>
<evidence type="ECO:0000256" key="1">
    <source>
        <dbReference type="SAM" id="MobiDB-lite"/>
    </source>
</evidence>
<evidence type="ECO:0000259" key="2">
    <source>
        <dbReference type="PROSITE" id="PS01179"/>
    </source>
</evidence>
<dbReference type="PANTHER" id="PTHR11232">
    <property type="entry name" value="PHOSPHOTYROSINE INTERACTION DOMAIN-CONTAINING FAMILY MEMBER"/>
    <property type="match status" value="1"/>
</dbReference>
<dbReference type="InterPro" id="IPR011993">
    <property type="entry name" value="PH-like_dom_sf"/>
</dbReference>
<protein>
    <submittedName>
        <fullName evidence="3">PID domain-containing protein</fullName>
    </submittedName>
</protein>
<dbReference type="EMBL" id="JABEBT010000030">
    <property type="protein sequence ID" value="KAF7636435.1"/>
    <property type="molecule type" value="Genomic_DNA"/>
</dbReference>
<keyword evidence="4" id="KW-1185">Reference proteome</keyword>
<dbReference type="InterPro" id="IPR006020">
    <property type="entry name" value="PTB/PI_dom"/>
</dbReference>
<proteinExistence type="predicted"/>
<dbReference type="OrthoDB" id="10057585at2759"/>
<dbReference type="PANTHER" id="PTHR11232:SF77">
    <property type="entry name" value="GULP PTB DOMAIN CONTAINING ENGULFMENT ADAPTOR 1"/>
    <property type="match status" value="1"/>
</dbReference>
<accession>A0A8S9ZT70</accession>
<evidence type="ECO:0000313" key="3">
    <source>
        <dbReference type="EMBL" id="KAF7636435.1"/>
    </source>
</evidence>
<reference evidence="3" key="1">
    <citation type="journal article" date="2020" name="Ecol. Evol.">
        <title>Genome structure and content of the rice root-knot nematode (Meloidogyne graminicola).</title>
        <authorList>
            <person name="Phan N.T."/>
            <person name="Danchin E.G.J."/>
            <person name="Klopp C."/>
            <person name="Perfus-Barbeoch L."/>
            <person name="Kozlowski D.K."/>
            <person name="Koutsovoulos G.D."/>
            <person name="Lopez-Roques C."/>
            <person name="Bouchez O."/>
            <person name="Zahm M."/>
            <person name="Besnard G."/>
            <person name="Bellafiore S."/>
        </authorList>
    </citation>
    <scope>NUCLEOTIDE SEQUENCE</scope>
    <source>
        <strain evidence="3">VN-18</strain>
    </source>
</reference>
<name>A0A8S9ZT70_9BILA</name>
<dbReference type="SMART" id="SM00462">
    <property type="entry name" value="PTB"/>
    <property type="match status" value="1"/>
</dbReference>
<dbReference type="Gene3D" id="2.30.29.30">
    <property type="entry name" value="Pleckstrin-homology domain (PH domain)/Phosphotyrosine-binding domain (PTB)"/>
    <property type="match status" value="1"/>
</dbReference>
<sequence length="389" mass="43967">MDVYKSIKRSVSSKATNIIGSSRYSNQTSFIPEQKTEPISTWIHPPDLLIKGCVEYQVIMFGFVDVSNSKGIAVVQDAIVKLRSQALTKQNETGKIPKTKKIKLQISVNGVNIIDPKTNAIQFKHPIHRISYCVKDKQKMLSFIAKNDVEKLQCFVFLCEKMVDNIEKTICQACDLALERHAKKKQRAFEDQNQIIFLLRKKVSELESYSAQLEAKLARCVCTQSTKDLLIPLSPIPPRPPLDGTISNVYSLPLKPFSSPPPLPLAPPPRRASATQNDTKQILEEVFQQQQKQNGSISVPTNVFDNNFNPREDEKKNCIGHASVVETIKSKTTQDLEELLHRLDFQNKEENAYHLDRGEIEDTLNDWPVNLEDESDENPSQISGPSLKN</sequence>